<dbReference type="PANTHER" id="PTHR15503:SF22">
    <property type="entry name" value="TRANSPOSON TY3-I GAG POLYPROTEIN"/>
    <property type="match status" value="1"/>
</dbReference>
<name>A0A816F9S4_9BILA</name>
<accession>A0A816F9S4</accession>
<evidence type="ECO:0000256" key="1">
    <source>
        <dbReference type="SAM" id="MobiDB-lite"/>
    </source>
</evidence>
<proteinExistence type="predicted"/>
<dbReference type="Proteomes" id="UP000663870">
    <property type="component" value="Unassembled WGS sequence"/>
</dbReference>
<keyword evidence="5" id="KW-1185">Reference proteome</keyword>
<feature type="non-terminal residue" evidence="4">
    <location>
        <position position="1"/>
    </location>
</feature>
<dbReference type="InterPro" id="IPR032567">
    <property type="entry name" value="RTL1-rel"/>
</dbReference>
<dbReference type="SUPFAM" id="SSF56672">
    <property type="entry name" value="DNA/RNA polymerases"/>
    <property type="match status" value="1"/>
</dbReference>
<comment type="caution">
    <text evidence="4">The sequence shown here is derived from an EMBL/GenBank/DDBJ whole genome shotgun (WGS) entry which is preliminary data.</text>
</comment>
<feature type="domain" description="Retrotransposon gag" evidence="2">
    <location>
        <begin position="5"/>
        <end position="92"/>
    </location>
</feature>
<evidence type="ECO:0000313" key="4">
    <source>
        <dbReference type="EMBL" id="CAF1658121.1"/>
    </source>
</evidence>
<feature type="region of interest" description="Disordered" evidence="1">
    <location>
        <begin position="207"/>
        <end position="271"/>
    </location>
</feature>
<evidence type="ECO:0000313" key="5">
    <source>
        <dbReference type="Proteomes" id="UP000663870"/>
    </source>
</evidence>
<gene>
    <name evidence="4" type="ORF">JXQ802_LOCUS55617</name>
    <name evidence="3" type="ORF">PYM288_LOCUS39084</name>
</gene>
<dbReference type="AlphaFoldDB" id="A0A816F9S4"/>
<dbReference type="Gene3D" id="3.10.10.10">
    <property type="entry name" value="HIV Type 1 Reverse Transcriptase, subunit A, domain 1"/>
    <property type="match status" value="1"/>
</dbReference>
<dbReference type="EMBL" id="CAJNOH010010215">
    <property type="protein sequence ID" value="CAF1509730.1"/>
    <property type="molecule type" value="Genomic_DNA"/>
</dbReference>
<dbReference type="InterPro" id="IPR043502">
    <property type="entry name" value="DNA/RNA_pol_sf"/>
</dbReference>
<evidence type="ECO:0000259" key="2">
    <source>
        <dbReference type="Pfam" id="PF03732"/>
    </source>
</evidence>
<dbReference type="InterPro" id="IPR005162">
    <property type="entry name" value="Retrotrans_gag_dom"/>
</dbReference>
<dbReference type="EMBL" id="CAJNOL010012027">
    <property type="protein sequence ID" value="CAF1658121.1"/>
    <property type="molecule type" value="Genomic_DNA"/>
</dbReference>
<protein>
    <recommendedName>
        <fullName evidence="2">Retrotransposon gag domain-containing protein</fullName>
    </recommendedName>
</protein>
<feature type="compositionally biased region" description="Low complexity" evidence="1">
    <location>
        <begin position="215"/>
        <end position="234"/>
    </location>
</feature>
<dbReference type="InterPro" id="IPR043128">
    <property type="entry name" value="Rev_trsase/Diguanyl_cyclase"/>
</dbReference>
<sequence length="508" mass="57687">HRLDLISYSLRGDALQWFKNNKSALTTWSIFVQEIKKAFTSSFSEELAFKTLESYTQGENQSIRNFYNEVLKLCNAADSGMSESTKLKNLLNKVKPSIQLEVRKKKSKSTAEFLEFAKEVEELLQFSNLQIDTSTHRNLNPVNSNIHTSSSSFFPSTRYNNSDYYYTPSLRRNFGNNAVSASFTYHPSRSSKSDKTQSYNSYQYSHVNQFNPSANNKSSNNNNRKQNRTQQFQNSSKHNVKSNSRTVNAVFPSNSSTQNDNVNSSDSHKNETLDFRNYHSKILISNTTMNPKIIRKGARLGYLLCCSMFQDPRIFRSSLYKSLGATRRAGMTPASSDFLTDKCSNNDSVSSCQAITQLHSYSQKLISNPTSSIDDIVVKNINSLVVKIQDDQQKKKMLSLLMHFHSIFDTTKHNIARTPIPHVINTVPHSPPASRPYPQPDKEEAMYQLIQDFLEAGLITESNSPYAAPAILVKKKDQSFRLVVDYKRLNGITIKDTSPLPNMEDTIQ</sequence>
<evidence type="ECO:0000313" key="3">
    <source>
        <dbReference type="EMBL" id="CAF1509730.1"/>
    </source>
</evidence>
<organism evidence="4 5">
    <name type="scientific">Rotaria sordida</name>
    <dbReference type="NCBI Taxonomy" id="392033"/>
    <lineage>
        <taxon>Eukaryota</taxon>
        <taxon>Metazoa</taxon>
        <taxon>Spiralia</taxon>
        <taxon>Gnathifera</taxon>
        <taxon>Rotifera</taxon>
        <taxon>Eurotatoria</taxon>
        <taxon>Bdelloidea</taxon>
        <taxon>Philodinida</taxon>
        <taxon>Philodinidae</taxon>
        <taxon>Rotaria</taxon>
    </lineage>
</organism>
<feature type="compositionally biased region" description="Polar residues" evidence="1">
    <location>
        <begin position="235"/>
        <end position="265"/>
    </location>
</feature>
<dbReference type="Gene3D" id="3.30.70.270">
    <property type="match status" value="1"/>
</dbReference>
<feature type="non-terminal residue" evidence="4">
    <location>
        <position position="508"/>
    </location>
</feature>
<dbReference type="Pfam" id="PF03732">
    <property type="entry name" value="Retrotrans_gag"/>
    <property type="match status" value="1"/>
</dbReference>
<dbReference type="PANTHER" id="PTHR15503">
    <property type="entry name" value="LDOC1 RELATED"/>
    <property type="match status" value="1"/>
</dbReference>
<dbReference type="Proteomes" id="UP000663854">
    <property type="component" value="Unassembled WGS sequence"/>
</dbReference>
<reference evidence="4" key="1">
    <citation type="submission" date="2021-02" db="EMBL/GenBank/DDBJ databases">
        <authorList>
            <person name="Nowell W R."/>
        </authorList>
    </citation>
    <scope>NUCLEOTIDE SEQUENCE</scope>
</reference>